<dbReference type="PRINTS" id="PR00359">
    <property type="entry name" value="BP450"/>
</dbReference>
<dbReference type="Gene3D" id="1.10.630.10">
    <property type="entry name" value="Cytochrome P450"/>
    <property type="match status" value="1"/>
</dbReference>
<keyword evidence="4 7" id="KW-0560">Oxidoreductase</keyword>
<dbReference type="GO" id="GO:0005506">
    <property type="term" value="F:iron ion binding"/>
    <property type="evidence" value="ECO:0007669"/>
    <property type="project" value="InterPro"/>
</dbReference>
<dbReference type="PRINTS" id="PR00385">
    <property type="entry name" value="P450"/>
</dbReference>
<gene>
    <name evidence="8" type="ORF">BN000_04176</name>
</gene>
<dbReference type="InterPro" id="IPR017972">
    <property type="entry name" value="Cyt_P450_CS"/>
</dbReference>
<dbReference type="InterPro" id="IPR002397">
    <property type="entry name" value="Cyt_P450_B"/>
</dbReference>
<evidence type="ECO:0000256" key="7">
    <source>
        <dbReference type="RuleBase" id="RU000461"/>
    </source>
</evidence>
<evidence type="ECO:0000313" key="9">
    <source>
        <dbReference type="Proteomes" id="UP000199601"/>
    </source>
</evidence>
<comment type="similarity">
    <text evidence="1 7">Belongs to the cytochrome P450 family.</text>
</comment>
<dbReference type="EMBL" id="CTEC01000002">
    <property type="protein sequence ID" value="CQD18419.1"/>
    <property type="molecule type" value="Genomic_DNA"/>
</dbReference>
<dbReference type="GO" id="GO:0020037">
    <property type="term" value="F:heme binding"/>
    <property type="evidence" value="ECO:0007669"/>
    <property type="project" value="InterPro"/>
</dbReference>
<keyword evidence="5 7" id="KW-0408">Iron</keyword>
<dbReference type="AlphaFoldDB" id="A0A0U1DKP1"/>
<dbReference type="Pfam" id="PF00067">
    <property type="entry name" value="p450"/>
    <property type="match status" value="1"/>
</dbReference>
<keyword evidence="6 7" id="KW-0503">Monooxygenase</keyword>
<evidence type="ECO:0000256" key="2">
    <source>
        <dbReference type="ARBA" id="ARBA00022617"/>
    </source>
</evidence>
<evidence type="ECO:0000313" key="8">
    <source>
        <dbReference type="EMBL" id="CQD18419.1"/>
    </source>
</evidence>
<dbReference type="Proteomes" id="UP000199601">
    <property type="component" value="Unassembled WGS sequence"/>
</dbReference>
<keyword evidence="9" id="KW-1185">Reference proteome</keyword>
<name>A0A0U1DKP1_9MYCO</name>
<sequence>MADVTREAEFSVDDLPFSEDRARAWRELHERGEVVRSGEQAVMASAAAADFAAKHPEIFSSARAFDRIGSPVPMVPIAIDPPDHTRFRRLLDPFFSPRKMAEREPELRKQAGELIDAIKMKGACEFVADLAVPFPSQVFLTLFGLPLEDRDRLVQWKDSILEFTDPASAEPTSEALQHALELYTYLSEHIAERRSNTEGDDLLSQLIHLHDEGGMTDAEILGLCFLFVLAGLDTVTAALGFSFARLGVDTEMRAKIAGDYSLIPYFIEEQLRVDPPVPFAPRVATQDVEVAGSFVAKDTNVLISYGCANHDPQQYGDVDKVHLEKRPPHFAFGRGPHRCLGSHLARLELRLILEEWHNRIPDYRLAEGAQPQVPWPNGTLSLDAVPLVIS</sequence>
<evidence type="ECO:0000256" key="4">
    <source>
        <dbReference type="ARBA" id="ARBA00023002"/>
    </source>
</evidence>
<dbReference type="SUPFAM" id="SSF48264">
    <property type="entry name" value="Cytochrome P450"/>
    <property type="match status" value="1"/>
</dbReference>
<dbReference type="InterPro" id="IPR001128">
    <property type="entry name" value="Cyt_P450"/>
</dbReference>
<evidence type="ECO:0000256" key="3">
    <source>
        <dbReference type="ARBA" id="ARBA00022723"/>
    </source>
</evidence>
<dbReference type="RefSeq" id="WP_090422570.1">
    <property type="nucleotide sequence ID" value="NZ_CTEC01000002.1"/>
</dbReference>
<dbReference type="PANTHER" id="PTHR46696">
    <property type="entry name" value="P450, PUTATIVE (EUROFUNG)-RELATED"/>
    <property type="match status" value="1"/>
</dbReference>
<dbReference type="GO" id="GO:0016705">
    <property type="term" value="F:oxidoreductase activity, acting on paired donors, with incorporation or reduction of molecular oxygen"/>
    <property type="evidence" value="ECO:0007669"/>
    <property type="project" value="InterPro"/>
</dbReference>
<accession>A0A0U1DKP1</accession>
<evidence type="ECO:0000256" key="1">
    <source>
        <dbReference type="ARBA" id="ARBA00010617"/>
    </source>
</evidence>
<dbReference type="GO" id="GO:0004497">
    <property type="term" value="F:monooxygenase activity"/>
    <property type="evidence" value="ECO:0007669"/>
    <property type="project" value="UniProtKB-KW"/>
</dbReference>
<keyword evidence="2 7" id="KW-0349">Heme</keyword>
<dbReference type="InterPro" id="IPR036396">
    <property type="entry name" value="Cyt_P450_sf"/>
</dbReference>
<organism evidence="8 9">
    <name type="scientific">Mycobacterium europaeum</name>
    <dbReference type="NCBI Taxonomy" id="761804"/>
    <lineage>
        <taxon>Bacteria</taxon>
        <taxon>Bacillati</taxon>
        <taxon>Actinomycetota</taxon>
        <taxon>Actinomycetes</taxon>
        <taxon>Mycobacteriales</taxon>
        <taxon>Mycobacteriaceae</taxon>
        <taxon>Mycobacterium</taxon>
        <taxon>Mycobacterium simiae complex</taxon>
    </lineage>
</organism>
<proteinExistence type="inferred from homology"/>
<reference evidence="9" key="1">
    <citation type="submission" date="2015-03" db="EMBL/GenBank/DDBJ databases">
        <authorList>
            <person name="Urmite Genomes"/>
        </authorList>
    </citation>
    <scope>NUCLEOTIDE SEQUENCE [LARGE SCALE GENOMIC DNA]</scope>
    <source>
        <strain evidence="9">CSUR P1344</strain>
    </source>
</reference>
<keyword evidence="3 7" id="KW-0479">Metal-binding</keyword>
<dbReference type="PANTHER" id="PTHR46696:SF6">
    <property type="entry name" value="P450, PUTATIVE (EUROFUNG)-RELATED"/>
    <property type="match status" value="1"/>
</dbReference>
<protein>
    <submittedName>
        <fullName evidence="8">Cytochrome P450</fullName>
    </submittedName>
</protein>
<evidence type="ECO:0000256" key="6">
    <source>
        <dbReference type="ARBA" id="ARBA00023033"/>
    </source>
</evidence>
<dbReference type="PROSITE" id="PS00086">
    <property type="entry name" value="CYTOCHROME_P450"/>
    <property type="match status" value="1"/>
</dbReference>
<evidence type="ECO:0000256" key="5">
    <source>
        <dbReference type="ARBA" id="ARBA00023004"/>
    </source>
</evidence>